<feature type="transmembrane region" description="Helical" evidence="2">
    <location>
        <begin position="334"/>
        <end position="353"/>
    </location>
</feature>
<name>V6S4G4_9FLAO</name>
<evidence type="ECO:0000313" key="4">
    <source>
        <dbReference type="Proteomes" id="UP000319848"/>
    </source>
</evidence>
<dbReference type="PANTHER" id="PTHR30092">
    <property type="entry name" value="INNER MEMBRANE PROTEIN CRED"/>
    <property type="match status" value="1"/>
</dbReference>
<evidence type="ECO:0000256" key="1">
    <source>
        <dbReference type="SAM" id="MobiDB-lite"/>
    </source>
</evidence>
<dbReference type="NCBIfam" id="NF008712">
    <property type="entry name" value="PRK11715.1-1"/>
    <property type="match status" value="1"/>
</dbReference>
<keyword evidence="2" id="KW-0812">Transmembrane</keyword>
<proteinExistence type="predicted"/>
<gene>
    <name evidence="3" type="ORF">IP98_02696</name>
</gene>
<dbReference type="PIRSF" id="PIRSF004548">
    <property type="entry name" value="CreD"/>
    <property type="match status" value="1"/>
</dbReference>
<reference evidence="3 4" key="1">
    <citation type="journal article" date="2015" name="Stand. Genomic Sci.">
        <title>Genomic Encyclopedia of Bacterial and Archaeal Type Strains, Phase III: the genomes of soil and plant-associated and newly described type strains.</title>
        <authorList>
            <person name="Whitman W.B."/>
            <person name="Woyke T."/>
            <person name="Klenk H.P."/>
            <person name="Zhou Y."/>
            <person name="Lilburn T.G."/>
            <person name="Beck B.J."/>
            <person name="De Vos P."/>
            <person name="Vandamme P."/>
            <person name="Eisen J.A."/>
            <person name="Garrity G."/>
            <person name="Hugenholtz P."/>
            <person name="Kyrpides N.C."/>
        </authorList>
    </citation>
    <scope>NUCLEOTIDE SEQUENCE [LARGE SCALE GENOMIC DNA]</scope>
    <source>
        <strain evidence="3 4">CGMCC 1.7270</strain>
    </source>
</reference>
<feature type="transmembrane region" description="Helical" evidence="2">
    <location>
        <begin position="387"/>
        <end position="407"/>
    </location>
</feature>
<protein>
    <submittedName>
        <fullName evidence="3">Inner membrane protein</fullName>
    </submittedName>
</protein>
<dbReference type="Proteomes" id="UP000319848">
    <property type="component" value="Unassembled WGS sequence"/>
</dbReference>
<feature type="transmembrane region" description="Helical" evidence="2">
    <location>
        <begin position="359"/>
        <end position="380"/>
    </location>
</feature>
<feature type="region of interest" description="Disordered" evidence="1">
    <location>
        <begin position="1"/>
        <end position="24"/>
    </location>
</feature>
<sequence>MEIQNHNAMEHTNQNQPIQNNQNKGSFLQSTTAKMIMVGLLTLVLLIPLQYVKELIFERSERKKEVVSEVTQLWGEDVFFYGPILKVPYKTYTETAVVDSKTKQTTLQRRAYINYAFFFPDKLNNTSDIKKNTSLKRGIYNNVVFTANMKFDGEFSQINFQKLGIKEEDVVWEKAALMVKTTNLKSIKSDLTVKLNNQSFAFESKEEEDNFYGTLETGTFDYKTLLNNNKLNFSFTMKYNGSNSVKFIPVGKTTHISLNSDWDSPSFEGMFAANDTTKSISKKGFHADWKILHINRSFSQQYDSKIPNLNDYSFGVKLIETVDEYQQNERASKYGFLVIGLTFLIFFLIQSVNKINIHIFQYTMLGLALIMFYTLLISITEHSSFSLAYLIASVAVIAMIVLYSVSILKTKKFPLFIGLALSGLYAFIYVIIQLENYALLVGSIGLFVILGIIMYFSRKIDWNNNNN</sequence>
<keyword evidence="2" id="KW-0472">Membrane</keyword>
<feature type="transmembrane region" description="Helical" evidence="2">
    <location>
        <begin position="437"/>
        <end position="457"/>
    </location>
</feature>
<feature type="compositionally biased region" description="Polar residues" evidence="1">
    <location>
        <begin position="1"/>
        <end position="12"/>
    </location>
</feature>
<dbReference type="STRING" id="1341154.FCR2A7T_06060"/>
<organism evidence="3 4">
    <name type="scientific">Flavobacterium cauense R2A-7</name>
    <dbReference type="NCBI Taxonomy" id="1341154"/>
    <lineage>
        <taxon>Bacteria</taxon>
        <taxon>Pseudomonadati</taxon>
        <taxon>Bacteroidota</taxon>
        <taxon>Flavobacteriia</taxon>
        <taxon>Flavobacteriales</taxon>
        <taxon>Flavobacteriaceae</taxon>
        <taxon>Flavobacterium</taxon>
    </lineage>
</organism>
<comment type="caution">
    <text evidence="3">The sequence shown here is derived from an EMBL/GenBank/DDBJ whole genome shotgun (WGS) entry which is preliminary data.</text>
</comment>
<keyword evidence="2" id="KW-1133">Transmembrane helix</keyword>
<keyword evidence="4" id="KW-1185">Reference proteome</keyword>
<dbReference type="GO" id="GO:0005886">
    <property type="term" value="C:plasma membrane"/>
    <property type="evidence" value="ECO:0007669"/>
    <property type="project" value="TreeGrafter"/>
</dbReference>
<dbReference type="EMBL" id="VLKQ01000014">
    <property type="protein sequence ID" value="TWI08982.1"/>
    <property type="molecule type" value="Genomic_DNA"/>
</dbReference>
<dbReference type="InterPro" id="IPR010364">
    <property type="entry name" value="Uncharacterised_IM_CreD"/>
</dbReference>
<feature type="compositionally biased region" description="Low complexity" evidence="1">
    <location>
        <begin position="13"/>
        <end position="23"/>
    </location>
</feature>
<evidence type="ECO:0000313" key="3">
    <source>
        <dbReference type="EMBL" id="TWI08982.1"/>
    </source>
</evidence>
<dbReference type="PANTHER" id="PTHR30092:SF0">
    <property type="entry name" value="INNER MEMBRANE PROTEIN CRED"/>
    <property type="match status" value="1"/>
</dbReference>
<dbReference type="AlphaFoldDB" id="V6S4G4"/>
<feature type="transmembrane region" description="Helical" evidence="2">
    <location>
        <begin position="413"/>
        <end position="432"/>
    </location>
</feature>
<feature type="transmembrane region" description="Helical" evidence="2">
    <location>
        <begin position="35"/>
        <end position="52"/>
    </location>
</feature>
<dbReference type="Pfam" id="PF06123">
    <property type="entry name" value="CreD"/>
    <property type="match status" value="1"/>
</dbReference>
<evidence type="ECO:0000256" key="2">
    <source>
        <dbReference type="SAM" id="Phobius"/>
    </source>
</evidence>
<accession>V6S4G4</accession>